<name>A0A080Z612_PHYNI</name>
<feature type="non-terminal residue" evidence="1">
    <location>
        <position position="378"/>
    </location>
</feature>
<evidence type="ECO:0000313" key="2">
    <source>
        <dbReference type="Proteomes" id="UP000028582"/>
    </source>
</evidence>
<dbReference type="AlphaFoldDB" id="A0A080Z612"/>
<organism evidence="1 2">
    <name type="scientific">Phytophthora nicotianae P1976</name>
    <dbReference type="NCBI Taxonomy" id="1317066"/>
    <lineage>
        <taxon>Eukaryota</taxon>
        <taxon>Sar</taxon>
        <taxon>Stramenopiles</taxon>
        <taxon>Oomycota</taxon>
        <taxon>Peronosporomycetes</taxon>
        <taxon>Peronosporales</taxon>
        <taxon>Peronosporaceae</taxon>
        <taxon>Phytophthora</taxon>
    </lineage>
</organism>
<comment type="caution">
    <text evidence="1">The sequence shown here is derived from an EMBL/GenBank/DDBJ whole genome shotgun (WGS) entry which is preliminary data.</text>
</comment>
<evidence type="ECO:0000313" key="1">
    <source>
        <dbReference type="EMBL" id="ETO62073.1"/>
    </source>
</evidence>
<gene>
    <name evidence="1" type="ORF">F444_19981</name>
</gene>
<proteinExistence type="predicted"/>
<protein>
    <submittedName>
        <fullName evidence="1">Uncharacterized protein</fullName>
    </submittedName>
</protein>
<dbReference type="Proteomes" id="UP000028582">
    <property type="component" value="Unassembled WGS sequence"/>
</dbReference>
<accession>A0A080Z612</accession>
<dbReference type="EMBL" id="ANJA01003670">
    <property type="protein sequence ID" value="ETO62073.1"/>
    <property type="molecule type" value="Genomic_DNA"/>
</dbReference>
<reference evidence="1 2" key="1">
    <citation type="submission" date="2013-11" db="EMBL/GenBank/DDBJ databases">
        <title>The Genome Sequence of Phytophthora parasitica P1976.</title>
        <authorList>
            <consortium name="The Broad Institute Genomics Platform"/>
            <person name="Russ C."/>
            <person name="Tyler B."/>
            <person name="Panabieres F."/>
            <person name="Shan W."/>
            <person name="Tripathy S."/>
            <person name="Grunwald N."/>
            <person name="Machado M."/>
            <person name="Johnson C.S."/>
            <person name="Walker B."/>
            <person name="Young S."/>
            <person name="Zeng Q."/>
            <person name="Gargeya S."/>
            <person name="Fitzgerald M."/>
            <person name="Haas B."/>
            <person name="Abouelleil A."/>
            <person name="Allen A.W."/>
            <person name="Alvarado L."/>
            <person name="Arachchi H.M."/>
            <person name="Berlin A.M."/>
            <person name="Chapman S.B."/>
            <person name="Gainer-Dewar J."/>
            <person name="Goldberg J."/>
            <person name="Griggs A."/>
            <person name="Gujja S."/>
            <person name="Hansen M."/>
            <person name="Howarth C."/>
            <person name="Imamovic A."/>
            <person name="Ireland A."/>
            <person name="Larimer J."/>
            <person name="McCowan C."/>
            <person name="Murphy C."/>
            <person name="Pearson M."/>
            <person name="Poon T.W."/>
            <person name="Priest M."/>
            <person name="Roberts A."/>
            <person name="Saif S."/>
            <person name="Shea T."/>
            <person name="Sisk P."/>
            <person name="Sykes S."/>
            <person name="Wortman J."/>
            <person name="Nusbaum C."/>
            <person name="Birren B."/>
        </authorList>
    </citation>
    <scope>NUCLEOTIDE SEQUENCE [LARGE SCALE GENOMIC DNA]</scope>
    <source>
        <strain evidence="1 2">P1976</strain>
    </source>
</reference>
<sequence>MSVRTESDLAYEQLFRSLVKYAREFYDIDVGIRSASIDHADDIASALVSVWSQIEILTCWGHRLPQSRKQSKLANENTFKKEWVQPHLRLLHAARSLKQFRALAKRILQPWREKNEGPLADWLESVHLKPRWERWSVGSSSVPGFLPTQQPIESHHRVIKVIVTDFKKAPTISVLNSVLPRVLLYDATNSSSGSQGHYAEGPLPLKAVMKAKDVLIDPQNHQIVTTKSTQRPARIFFNSTKSMVQPKNMAGSPVTAARTEQFQRSLRGWLGGEVPILDIQFTFLSLHQVTLHEHHLAQMEDLPLQSMWRSPEIVSVRKALSCTSKSYKHTGWKQFRCDGHLDAQSQHEHMRVLERVDYKFFVKGHTKNSCDRGFGHIR</sequence>